<evidence type="ECO:0000313" key="3">
    <source>
        <dbReference type="Proteomes" id="UP001156905"/>
    </source>
</evidence>
<sequence>MQDNAEQQGKTPDRIEGVQPFRCRGGGGQTGHGRLMLAGEGVLPDNLPDLARVLMPNLEIG</sequence>
<dbReference type="EMBL" id="BSOW01000001">
    <property type="protein sequence ID" value="GLR83679.1"/>
    <property type="molecule type" value="Genomic_DNA"/>
</dbReference>
<keyword evidence="3" id="KW-1185">Reference proteome</keyword>
<protein>
    <submittedName>
        <fullName evidence="2">Uncharacterized protein</fullName>
    </submittedName>
</protein>
<reference evidence="3" key="1">
    <citation type="journal article" date="2019" name="Int. J. Syst. Evol. Microbiol.">
        <title>The Global Catalogue of Microorganisms (GCM) 10K type strain sequencing project: providing services to taxonomists for standard genome sequencing and annotation.</title>
        <authorList>
            <consortium name="The Broad Institute Genomics Platform"/>
            <consortium name="The Broad Institute Genome Sequencing Center for Infectious Disease"/>
            <person name="Wu L."/>
            <person name="Ma J."/>
        </authorList>
    </citation>
    <scope>NUCLEOTIDE SEQUENCE [LARGE SCALE GENOMIC DNA]</scope>
    <source>
        <strain evidence="3">NBRC 102520</strain>
    </source>
</reference>
<organism evidence="2 3">
    <name type="scientific">Bradyrhizobium iriomotense</name>
    <dbReference type="NCBI Taxonomy" id="441950"/>
    <lineage>
        <taxon>Bacteria</taxon>
        <taxon>Pseudomonadati</taxon>
        <taxon>Pseudomonadota</taxon>
        <taxon>Alphaproteobacteria</taxon>
        <taxon>Hyphomicrobiales</taxon>
        <taxon>Nitrobacteraceae</taxon>
        <taxon>Bradyrhizobium</taxon>
    </lineage>
</organism>
<feature type="compositionally biased region" description="Polar residues" evidence="1">
    <location>
        <begin position="1"/>
        <end position="10"/>
    </location>
</feature>
<dbReference type="Proteomes" id="UP001156905">
    <property type="component" value="Unassembled WGS sequence"/>
</dbReference>
<name>A0ABQ6AN61_9BRAD</name>
<feature type="region of interest" description="Disordered" evidence="1">
    <location>
        <begin position="1"/>
        <end position="27"/>
    </location>
</feature>
<accession>A0ABQ6AN61</accession>
<comment type="caution">
    <text evidence="2">The sequence shown here is derived from an EMBL/GenBank/DDBJ whole genome shotgun (WGS) entry which is preliminary data.</text>
</comment>
<evidence type="ECO:0000256" key="1">
    <source>
        <dbReference type="SAM" id="MobiDB-lite"/>
    </source>
</evidence>
<proteinExistence type="predicted"/>
<gene>
    <name evidence="2" type="ORF">GCM10007857_03890</name>
</gene>
<evidence type="ECO:0000313" key="2">
    <source>
        <dbReference type="EMBL" id="GLR83679.1"/>
    </source>
</evidence>